<proteinExistence type="predicted"/>
<evidence type="ECO:0000256" key="5">
    <source>
        <dbReference type="SAM" id="MobiDB-lite"/>
    </source>
</evidence>
<dbReference type="Pfam" id="PF05132">
    <property type="entry name" value="RNA_pol_Rpc4"/>
    <property type="match status" value="1"/>
</dbReference>
<comment type="caution">
    <text evidence="6">The sequence shown here is derived from an EMBL/GenBank/DDBJ whole genome shotgun (WGS) entry which is preliminary data.</text>
</comment>
<dbReference type="PANTHER" id="PTHR13408:SF0">
    <property type="entry name" value="DNA-DIRECTED RNA POLYMERASE III SUBUNIT RPC4"/>
    <property type="match status" value="1"/>
</dbReference>
<feature type="region of interest" description="Disordered" evidence="5">
    <location>
        <begin position="374"/>
        <end position="395"/>
    </location>
</feature>
<name>A0A0L6V956_9BASI</name>
<dbReference type="GO" id="GO:0003677">
    <property type="term" value="F:DNA binding"/>
    <property type="evidence" value="ECO:0007669"/>
    <property type="project" value="InterPro"/>
</dbReference>
<comment type="subcellular location">
    <subcellularLocation>
        <location evidence="1">Nucleus</location>
    </subcellularLocation>
</comment>
<dbReference type="PANTHER" id="PTHR13408">
    <property type="entry name" value="DNA-DIRECTED RNA POLYMERASE III"/>
    <property type="match status" value="1"/>
</dbReference>
<keyword evidence="7" id="KW-1185">Reference proteome</keyword>
<feature type="compositionally biased region" description="Basic residues" evidence="5">
    <location>
        <begin position="1"/>
        <end position="12"/>
    </location>
</feature>
<evidence type="ECO:0000256" key="4">
    <source>
        <dbReference type="ARBA" id="ARBA00023242"/>
    </source>
</evidence>
<feature type="compositionally biased region" description="Low complexity" evidence="5">
    <location>
        <begin position="270"/>
        <end position="287"/>
    </location>
</feature>
<dbReference type="OrthoDB" id="5836119at2759"/>
<reference evidence="6 7" key="1">
    <citation type="submission" date="2015-08" db="EMBL/GenBank/DDBJ databases">
        <title>Next Generation Sequencing and Analysis of the Genome of Puccinia sorghi L Schw, the Causal Agent of Maize Common Rust.</title>
        <authorList>
            <person name="Rochi L."/>
            <person name="Burguener G."/>
            <person name="Darino M."/>
            <person name="Turjanski A."/>
            <person name="Kreff E."/>
            <person name="Dieguez M.J."/>
            <person name="Sacco F."/>
        </authorList>
    </citation>
    <scope>NUCLEOTIDE SEQUENCE [LARGE SCALE GENOMIC DNA]</scope>
    <source>
        <strain evidence="6 7">RO10H11247</strain>
    </source>
</reference>
<dbReference type="InterPro" id="IPR007811">
    <property type="entry name" value="RPC4"/>
</dbReference>
<feature type="compositionally biased region" description="Polar residues" evidence="5">
    <location>
        <begin position="260"/>
        <end position="269"/>
    </location>
</feature>
<dbReference type="GO" id="GO:0042797">
    <property type="term" value="P:tRNA transcription by RNA polymerase III"/>
    <property type="evidence" value="ECO:0007669"/>
    <property type="project" value="TreeGrafter"/>
</dbReference>
<dbReference type="Proteomes" id="UP000037035">
    <property type="component" value="Unassembled WGS sequence"/>
</dbReference>
<protein>
    <recommendedName>
        <fullName evidence="8">DNA-directed RNA polymerase III subunit RPC4</fullName>
    </recommendedName>
</protein>
<sequence length="522" mass="55658">MPPRGTRGRGRGRAREPAEDMQTEAILDPLLSQMTDISVHGGPAGASAVASTSIGKTIPATGEPGAPKAAASKFKPRMVKRVAKTEPDVDANEAGQASGTRGGRGRGRGGADRGGRGRAEIVMTASGAFAMGPAEASVRRTVQGPSRSGMRKIDNSVMPSDGRPKGGDRGTAGGMLEIYSDMDEEGSDGNKDDLLIDDDHRAKVADLNDITLEHSMAPFSLPWDPKRIADREKLILARNEKMAKLAQAKVKKEAIDSKPVSTTSLLSRESTINNASSSSTPNPSLPTKVEHLDDKNENIQRDVKLKKEQLEEISNVGKEFTHRKKPMKAATHVGSEGVSTTPSEIGSEETGMYVFQFPRVFPYFEDPIVRAKSGGEEGKAGEQKPGLGPMVGGKVVKKKKKPGLDDWLGWGKGGRRTECMGVPPGTPEDAPPLQGQIGELVIRRSGRVQMIIADVAYDVLPGAQPTFHQEIAVIDPSPSSNLRALFVLGSAHHKFIVVPDVSSLLKREQALKSSPQNASEAP</sequence>
<dbReference type="GO" id="GO:0005666">
    <property type="term" value="C:RNA polymerase III complex"/>
    <property type="evidence" value="ECO:0007669"/>
    <property type="project" value="InterPro"/>
</dbReference>
<dbReference type="VEuPathDB" id="FungiDB:VP01_2201g1"/>
<evidence type="ECO:0000313" key="7">
    <source>
        <dbReference type="Proteomes" id="UP000037035"/>
    </source>
</evidence>
<gene>
    <name evidence="6" type="ORF">VP01_2201g1</name>
</gene>
<feature type="compositionally biased region" description="Low complexity" evidence="5">
    <location>
        <begin position="383"/>
        <end position="394"/>
    </location>
</feature>
<organism evidence="6 7">
    <name type="scientific">Puccinia sorghi</name>
    <dbReference type="NCBI Taxonomy" id="27349"/>
    <lineage>
        <taxon>Eukaryota</taxon>
        <taxon>Fungi</taxon>
        <taxon>Dikarya</taxon>
        <taxon>Basidiomycota</taxon>
        <taxon>Pucciniomycotina</taxon>
        <taxon>Pucciniomycetes</taxon>
        <taxon>Pucciniales</taxon>
        <taxon>Pucciniaceae</taxon>
        <taxon>Puccinia</taxon>
    </lineage>
</organism>
<feature type="region of interest" description="Disordered" evidence="5">
    <location>
        <begin position="84"/>
        <end position="117"/>
    </location>
</feature>
<keyword evidence="4" id="KW-0539">Nucleus</keyword>
<feature type="region of interest" description="Disordered" evidence="5">
    <location>
        <begin position="134"/>
        <end position="170"/>
    </location>
</feature>
<evidence type="ECO:0000256" key="2">
    <source>
        <dbReference type="ARBA" id="ARBA00022478"/>
    </source>
</evidence>
<evidence type="ECO:0008006" key="8">
    <source>
        <dbReference type="Google" id="ProtNLM"/>
    </source>
</evidence>
<dbReference type="STRING" id="27349.A0A0L6V956"/>
<dbReference type="AlphaFoldDB" id="A0A0L6V956"/>
<keyword evidence="3" id="KW-0804">Transcription</keyword>
<feature type="region of interest" description="Disordered" evidence="5">
    <location>
        <begin position="1"/>
        <end position="22"/>
    </location>
</feature>
<dbReference type="EMBL" id="LAVV01007061">
    <property type="protein sequence ID" value="KNZ57244.1"/>
    <property type="molecule type" value="Genomic_DNA"/>
</dbReference>
<evidence type="ECO:0000256" key="1">
    <source>
        <dbReference type="ARBA" id="ARBA00004123"/>
    </source>
</evidence>
<feature type="region of interest" description="Disordered" evidence="5">
    <location>
        <begin position="320"/>
        <end position="345"/>
    </location>
</feature>
<evidence type="ECO:0000313" key="6">
    <source>
        <dbReference type="EMBL" id="KNZ57244.1"/>
    </source>
</evidence>
<accession>A0A0L6V956</accession>
<keyword evidence="2" id="KW-0240">DNA-directed RNA polymerase</keyword>
<feature type="region of interest" description="Disordered" evidence="5">
    <location>
        <begin position="260"/>
        <end position="290"/>
    </location>
</feature>
<evidence type="ECO:0000256" key="3">
    <source>
        <dbReference type="ARBA" id="ARBA00023163"/>
    </source>
</evidence>